<sequence length="68" mass="8197">MDFTCFNRNCSYYCKNEFKNSISKAARFVQYTKKWEEKVMKNAIVRKKIEGYNGRNKLEVEKENGKME</sequence>
<reference evidence="1 2" key="1">
    <citation type="submission" date="2018-09" db="EMBL/GenBank/DDBJ databases">
        <title>Murine metabolic-syndrome-specific gut microbial biobank.</title>
        <authorList>
            <person name="Liu C."/>
        </authorList>
    </citation>
    <scope>NUCLEOTIDE SEQUENCE [LARGE SCALE GENOMIC DNA]</scope>
    <source>
        <strain evidence="1 2">0.1xD8-82</strain>
    </source>
</reference>
<dbReference type="AlphaFoldDB" id="A0A3A9AF52"/>
<keyword evidence="2" id="KW-1185">Reference proteome</keyword>
<name>A0A3A9AF52_9FIRM</name>
<organism evidence="1 2">
    <name type="scientific">Parablautia intestinalis</name>
    <dbReference type="NCBI Taxonomy" id="2320100"/>
    <lineage>
        <taxon>Bacteria</taxon>
        <taxon>Bacillati</taxon>
        <taxon>Bacillota</taxon>
        <taxon>Clostridia</taxon>
        <taxon>Lachnospirales</taxon>
        <taxon>Lachnospiraceae</taxon>
        <taxon>Parablautia</taxon>
    </lineage>
</organism>
<dbReference type="Proteomes" id="UP000280696">
    <property type="component" value="Unassembled WGS sequence"/>
</dbReference>
<dbReference type="EMBL" id="RAYQ01000015">
    <property type="protein sequence ID" value="RKI90290.1"/>
    <property type="molecule type" value="Genomic_DNA"/>
</dbReference>
<evidence type="ECO:0000313" key="2">
    <source>
        <dbReference type="Proteomes" id="UP000280696"/>
    </source>
</evidence>
<comment type="caution">
    <text evidence="1">The sequence shown here is derived from an EMBL/GenBank/DDBJ whole genome shotgun (WGS) entry which is preliminary data.</text>
</comment>
<gene>
    <name evidence="1" type="ORF">D7V94_14300</name>
</gene>
<protein>
    <submittedName>
        <fullName evidence="1">Uncharacterized protein</fullName>
    </submittedName>
</protein>
<proteinExistence type="predicted"/>
<accession>A0A3A9AF52</accession>
<evidence type="ECO:0000313" key="1">
    <source>
        <dbReference type="EMBL" id="RKI90290.1"/>
    </source>
</evidence>